<dbReference type="InterPro" id="IPR036864">
    <property type="entry name" value="Zn2-C6_fun-type_DNA-bd_sf"/>
</dbReference>
<dbReference type="GeneID" id="28833076"/>
<sequence>MAGSRKTRFVTGPYSSRRSRLARTNRRQKFSPQRKLEVARVRKLGACDLCRRRKTRCIHALMLVPANDIGSKSSAEEKEASSLLEADPNIIAGAVSSTIAAGDLYPGYIEPTRGEDVAGSTGRILMTQFLSPSGHLDEDRISPSPILGAVPPTTSYQIDVVAEELPLAGAWEGMYQVEDDLWNMSPPHE</sequence>
<feature type="region of interest" description="Disordered" evidence="2">
    <location>
        <begin position="1"/>
        <end position="32"/>
    </location>
</feature>
<evidence type="ECO:0000256" key="2">
    <source>
        <dbReference type="SAM" id="MobiDB-lite"/>
    </source>
</evidence>
<dbReference type="OrthoDB" id="3546278at2759"/>
<reference evidence="3 4" key="1">
    <citation type="submission" date="2015-10" db="EMBL/GenBank/DDBJ databases">
        <title>Full genome of DAOMC 229536 Phialocephala scopiformis, a fungal endophyte of spruce producing the potent anti-insectan compound rugulosin.</title>
        <authorList>
            <consortium name="DOE Joint Genome Institute"/>
            <person name="Walker A.K."/>
            <person name="Frasz S.L."/>
            <person name="Seifert K.A."/>
            <person name="Miller J.D."/>
            <person name="Mondo S.J."/>
            <person name="Labutti K."/>
            <person name="Lipzen A."/>
            <person name="Dockter R."/>
            <person name="Kennedy M."/>
            <person name="Grigoriev I.V."/>
            <person name="Spatafora J.W."/>
        </authorList>
    </citation>
    <scope>NUCLEOTIDE SEQUENCE [LARGE SCALE GENOMIC DNA]</scope>
    <source>
        <strain evidence="3 4">CBS 120377</strain>
    </source>
</reference>
<organism evidence="3 4">
    <name type="scientific">Mollisia scopiformis</name>
    <name type="common">Conifer needle endophyte fungus</name>
    <name type="synonym">Phialocephala scopiformis</name>
    <dbReference type="NCBI Taxonomy" id="149040"/>
    <lineage>
        <taxon>Eukaryota</taxon>
        <taxon>Fungi</taxon>
        <taxon>Dikarya</taxon>
        <taxon>Ascomycota</taxon>
        <taxon>Pezizomycotina</taxon>
        <taxon>Leotiomycetes</taxon>
        <taxon>Helotiales</taxon>
        <taxon>Mollisiaceae</taxon>
        <taxon>Mollisia</taxon>
    </lineage>
</organism>
<dbReference type="EMBL" id="KQ947443">
    <property type="protein sequence ID" value="KUJ06888.1"/>
    <property type="molecule type" value="Genomic_DNA"/>
</dbReference>
<dbReference type="SUPFAM" id="SSF57701">
    <property type="entry name" value="Zn2/Cys6 DNA-binding domain"/>
    <property type="match status" value="1"/>
</dbReference>
<name>A0A132B3A6_MOLSC</name>
<dbReference type="RefSeq" id="XP_018061243.1">
    <property type="nucleotide sequence ID" value="XM_018223350.1"/>
</dbReference>
<dbReference type="InterPro" id="IPR001138">
    <property type="entry name" value="Zn2Cys6_DnaBD"/>
</dbReference>
<protein>
    <submittedName>
        <fullName evidence="3">Uncharacterized protein</fullName>
    </submittedName>
</protein>
<keyword evidence="1" id="KW-0539">Nucleus</keyword>
<dbReference type="AlphaFoldDB" id="A0A132B3A6"/>
<dbReference type="GO" id="GO:0000981">
    <property type="term" value="F:DNA-binding transcription factor activity, RNA polymerase II-specific"/>
    <property type="evidence" value="ECO:0007669"/>
    <property type="project" value="InterPro"/>
</dbReference>
<feature type="compositionally biased region" description="Basic residues" evidence="2">
    <location>
        <begin position="17"/>
        <end position="29"/>
    </location>
</feature>
<accession>A0A132B3A6</accession>
<evidence type="ECO:0000313" key="3">
    <source>
        <dbReference type="EMBL" id="KUJ06888.1"/>
    </source>
</evidence>
<proteinExistence type="predicted"/>
<keyword evidence="4" id="KW-1185">Reference proteome</keyword>
<evidence type="ECO:0000313" key="4">
    <source>
        <dbReference type="Proteomes" id="UP000070700"/>
    </source>
</evidence>
<dbReference type="InParanoid" id="A0A132B3A6"/>
<feature type="non-terminal residue" evidence="3">
    <location>
        <position position="189"/>
    </location>
</feature>
<dbReference type="CDD" id="cd00067">
    <property type="entry name" value="GAL4"/>
    <property type="match status" value="1"/>
</dbReference>
<dbReference type="KEGG" id="psco:LY89DRAFT_790263"/>
<evidence type="ECO:0000256" key="1">
    <source>
        <dbReference type="ARBA" id="ARBA00023242"/>
    </source>
</evidence>
<dbReference type="GO" id="GO:0008270">
    <property type="term" value="F:zinc ion binding"/>
    <property type="evidence" value="ECO:0007669"/>
    <property type="project" value="InterPro"/>
</dbReference>
<dbReference type="Proteomes" id="UP000070700">
    <property type="component" value="Unassembled WGS sequence"/>
</dbReference>
<gene>
    <name evidence="3" type="ORF">LY89DRAFT_790263</name>
</gene>